<dbReference type="PANTHER" id="PTHR47505">
    <property type="entry name" value="DNA UTILIZATION PROTEIN YHGH"/>
    <property type="match status" value="1"/>
</dbReference>
<evidence type="ECO:0000256" key="1">
    <source>
        <dbReference type="ARBA" id="ARBA00008007"/>
    </source>
</evidence>
<evidence type="ECO:0000313" key="3">
    <source>
        <dbReference type="Proteomes" id="UP001597493"/>
    </source>
</evidence>
<dbReference type="RefSeq" id="WP_379278273.1">
    <property type="nucleotide sequence ID" value="NZ_JBHUGT010000017.1"/>
</dbReference>
<comment type="caution">
    <text evidence="2">The sequence shown here is derived from an EMBL/GenBank/DDBJ whole genome shotgun (WGS) entry which is preliminary data.</text>
</comment>
<name>A0ABW5R390_9BACL</name>
<protein>
    <submittedName>
        <fullName evidence="2">ComF family protein</fullName>
    </submittedName>
</protein>
<dbReference type="InterPro" id="IPR051910">
    <property type="entry name" value="ComF/GntX_DNA_util-trans"/>
</dbReference>
<organism evidence="2 3">
    <name type="scientific">Paenibacillus thailandensis</name>
    <dbReference type="NCBI Taxonomy" id="393250"/>
    <lineage>
        <taxon>Bacteria</taxon>
        <taxon>Bacillati</taxon>
        <taxon>Bacillota</taxon>
        <taxon>Bacilli</taxon>
        <taxon>Bacillales</taxon>
        <taxon>Paenibacillaceae</taxon>
        <taxon>Paenibacillus</taxon>
    </lineage>
</organism>
<keyword evidence="3" id="KW-1185">Reference proteome</keyword>
<dbReference type="CDD" id="cd06223">
    <property type="entry name" value="PRTases_typeI"/>
    <property type="match status" value="1"/>
</dbReference>
<accession>A0ABW5R390</accession>
<dbReference type="PANTHER" id="PTHR47505:SF1">
    <property type="entry name" value="DNA UTILIZATION PROTEIN YHGH"/>
    <property type="match status" value="1"/>
</dbReference>
<evidence type="ECO:0000313" key="2">
    <source>
        <dbReference type="EMBL" id="MFD2663022.1"/>
    </source>
</evidence>
<dbReference type="EMBL" id="JBHUMY010000037">
    <property type="protein sequence ID" value="MFD2663022.1"/>
    <property type="molecule type" value="Genomic_DNA"/>
</dbReference>
<reference evidence="3" key="1">
    <citation type="journal article" date="2019" name="Int. J. Syst. Evol. Microbiol.">
        <title>The Global Catalogue of Microorganisms (GCM) 10K type strain sequencing project: providing services to taxonomists for standard genome sequencing and annotation.</title>
        <authorList>
            <consortium name="The Broad Institute Genomics Platform"/>
            <consortium name="The Broad Institute Genome Sequencing Center for Infectious Disease"/>
            <person name="Wu L."/>
            <person name="Ma J."/>
        </authorList>
    </citation>
    <scope>NUCLEOTIDE SEQUENCE [LARGE SCALE GENOMIC DNA]</scope>
    <source>
        <strain evidence="3">TISTR 1827</strain>
    </source>
</reference>
<dbReference type="InterPro" id="IPR029057">
    <property type="entry name" value="PRTase-like"/>
</dbReference>
<dbReference type="Gene3D" id="3.40.50.2020">
    <property type="match status" value="1"/>
</dbReference>
<proteinExistence type="inferred from homology"/>
<dbReference type="Proteomes" id="UP001597493">
    <property type="component" value="Unassembled WGS sequence"/>
</dbReference>
<sequence>MKSFSPFRLWNEVLSLIQPASPACPFCGKPVSYGAASSVRNIQPLLPAVFRRQVCASCIAGIPWVNRIVCPVCGRGEYCPDCPRRSRPHFVCNRSAVRYDDRMRGWLALYKYRGNEELEERLADMLMPPLRQMALELGVRTAAPRGRKRAFGQAPDRVLFWDAVAYVPVSRERAAERGFNQAERLAQGLSARTGLPVAHLLHRTRHSGKQSFKTRGERMENTKELFRADPAAIAGLRPYGMQAVPSPVRLLLVDDIYTTGSTMEACSAALQQASPYPLRIYGLTWARS</sequence>
<comment type="similarity">
    <text evidence="1">Belongs to the ComF/GntX family.</text>
</comment>
<gene>
    <name evidence="2" type="ORF">ACFSW5_22450</name>
</gene>
<dbReference type="InterPro" id="IPR000836">
    <property type="entry name" value="PRTase_dom"/>
</dbReference>
<dbReference type="SUPFAM" id="SSF53271">
    <property type="entry name" value="PRTase-like"/>
    <property type="match status" value="1"/>
</dbReference>